<evidence type="ECO:0000259" key="25">
    <source>
        <dbReference type="PROSITE" id="PS50011"/>
    </source>
</evidence>
<dbReference type="GO" id="GO:0005524">
    <property type="term" value="F:ATP binding"/>
    <property type="evidence" value="ECO:0007669"/>
    <property type="project" value="UniProtKB-UniRule"/>
</dbReference>
<keyword evidence="27" id="KW-1185">Reference proteome</keyword>
<keyword evidence="5" id="KW-1003">Cell membrane</keyword>
<evidence type="ECO:0000256" key="20">
    <source>
        <dbReference type="ARBA" id="ARBA00047899"/>
    </source>
</evidence>
<keyword evidence="12" id="KW-0677">Repeat</keyword>
<evidence type="ECO:0000256" key="24">
    <source>
        <dbReference type="SAM" id="SignalP"/>
    </source>
</evidence>
<organism evidence="26 27">
    <name type="scientific">Quercus lobata</name>
    <name type="common">Valley oak</name>
    <dbReference type="NCBI Taxonomy" id="97700"/>
    <lineage>
        <taxon>Eukaryota</taxon>
        <taxon>Viridiplantae</taxon>
        <taxon>Streptophyta</taxon>
        <taxon>Embryophyta</taxon>
        <taxon>Tracheophyta</taxon>
        <taxon>Spermatophyta</taxon>
        <taxon>Magnoliopsida</taxon>
        <taxon>eudicotyledons</taxon>
        <taxon>Gunneridae</taxon>
        <taxon>Pentapetalae</taxon>
        <taxon>rosids</taxon>
        <taxon>fabids</taxon>
        <taxon>Fagales</taxon>
        <taxon>Fagaceae</taxon>
        <taxon>Quercus</taxon>
    </lineage>
</organism>
<keyword evidence="18" id="KW-0675">Receptor</keyword>
<comment type="similarity">
    <text evidence="3">Belongs to the protein kinase superfamily. Ser/Thr protein kinase family.</text>
</comment>
<feature type="signal peptide" evidence="24">
    <location>
        <begin position="1"/>
        <end position="35"/>
    </location>
</feature>
<dbReference type="InParanoid" id="A0A7N2LC60"/>
<dbReference type="PROSITE" id="PS50011">
    <property type="entry name" value="PROTEIN_KINASE_DOM"/>
    <property type="match status" value="2"/>
</dbReference>
<dbReference type="FunFam" id="3.80.10.10:FF:000095">
    <property type="entry name" value="LRR receptor-like serine/threonine-protein kinase GSO1"/>
    <property type="match status" value="1"/>
</dbReference>
<dbReference type="InterPro" id="IPR011009">
    <property type="entry name" value="Kinase-like_dom_sf"/>
</dbReference>
<feature type="chain" id="PRO_5029642787" description="non-specific serine/threonine protein kinase" evidence="24">
    <location>
        <begin position="36"/>
        <end position="2250"/>
    </location>
</feature>
<proteinExistence type="inferred from homology"/>
<dbReference type="GO" id="GO:0005886">
    <property type="term" value="C:plasma membrane"/>
    <property type="evidence" value="ECO:0007669"/>
    <property type="project" value="UniProtKB-SubCell"/>
</dbReference>
<accession>A0A7N2LC60</accession>
<evidence type="ECO:0000256" key="16">
    <source>
        <dbReference type="ARBA" id="ARBA00022989"/>
    </source>
</evidence>
<dbReference type="FunFam" id="1.10.510.10:FF:000358">
    <property type="entry name" value="Putative leucine-rich repeat receptor-like serine/threonine-protein kinase"/>
    <property type="match status" value="2"/>
</dbReference>
<dbReference type="InterPro" id="IPR003591">
    <property type="entry name" value="Leu-rich_rpt_typical-subtyp"/>
</dbReference>
<keyword evidence="6" id="KW-0723">Serine/threonine-protein kinase</keyword>
<dbReference type="GO" id="GO:0004674">
    <property type="term" value="F:protein serine/threonine kinase activity"/>
    <property type="evidence" value="ECO:0007669"/>
    <property type="project" value="UniProtKB-KW"/>
</dbReference>
<dbReference type="OMA" id="FAMGHRR"/>
<evidence type="ECO:0000256" key="4">
    <source>
        <dbReference type="ARBA" id="ARBA00012513"/>
    </source>
</evidence>
<dbReference type="FunFam" id="3.80.10.10:FF:000041">
    <property type="entry name" value="LRR receptor-like serine/threonine-protein kinase ERECTA"/>
    <property type="match status" value="1"/>
</dbReference>
<reference evidence="26" key="2">
    <citation type="submission" date="2021-01" db="UniProtKB">
        <authorList>
            <consortium name="EnsemblPlants"/>
        </authorList>
    </citation>
    <scope>IDENTIFICATION</scope>
</reference>
<dbReference type="SMART" id="SM00369">
    <property type="entry name" value="LRR_TYP"/>
    <property type="match status" value="11"/>
</dbReference>
<keyword evidence="8" id="KW-0433">Leucine-rich repeat</keyword>
<dbReference type="Pfam" id="PF00069">
    <property type="entry name" value="Pkinase"/>
    <property type="match status" value="2"/>
</dbReference>
<evidence type="ECO:0000256" key="8">
    <source>
        <dbReference type="ARBA" id="ARBA00022614"/>
    </source>
</evidence>
<dbReference type="EMBL" id="LRBV02000004">
    <property type="status" value="NOT_ANNOTATED_CDS"/>
    <property type="molecule type" value="Genomic_DNA"/>
</dbReference>
<evidence type="ECO:0000256" key="1">
    <source>
        <dbReference type="ARBA" id="ARBA00004162"/>
    </source>
</evidence>
<keyword evidence="13 22" id="KW-0547">Nucleotide-binding</keyword>
<dbReference type="FunFam" id="3.80.10.10:FF:000288">
    <property type="entry name" value="LRR receptor-like serine/threonine-protein kinase EFR"/>
    <property type="match status" value="2"/>
</dbReference>
<keyword evidence="9" id="KW-0808">Transferase</keyword>
<dbReference type="SMART" id="SM00220">
    <property type="entry name" value="S_TKc"/>
    <property type="match status" value="2"/>
</dbReference>
<dbReference type="Gramene" id="QL04p015790:mrna">
    <property type="protein sequence ID" value="QL04p015790:mrna"/>
    <property type="gene ID" value="QL04p015790"/>
</dbReference>
<evidence type="ECO:0000256" key="3">
    <source>
        <dbReference type="ARBA" id="ARBA00008684"/>
    </source>
</evidence>
<keyword evidence="14" id="KW-0418">Kinase</keyword>
<dbReference type="FunFam" id="3.80.10.10:FF:000101">
    <property type="entry name" value="LRR receptor-like serine/threonine-protein kinase ERECTA"/>
    <property type="match status" value="1"/>
</dbReference>
<evidence type="ECO:0000256" key="17">
    <source>
        <dbReference type="ARBA" id="ARBA00023136"/>
    </source>
</evidence>
<evidence type="ECO:0000256" key="14">
    <source>
        <dbReference type="ARBA" id="ARBA00022777"/>
    </source>
</evidence>
<evidence type="ECO:0000256" key="6">
    <source>
        <dbReference type="ARBA" id="ARBA00022527"/>
    </source>
</evidence>
<dbReference type="SUPFAM" id="SSF52058">
    <property type="entry name" value="L domain-like"/>
    <property type="match status" value="4"/>
</dbReference>
<name>A0A7N2LC60_QUELO</name>
<dbReference type="EC" id="2.7.11.1" evidence="4"/>
<evidence type="ECO:0000256" key="9">
    <source>
        <dbReference type="ARBA" id="ARBA00022679"/>
    </source>
</evidence>
<dbReference type="InterPro" id="IPR000719">
    <property type="entry name" value="Prot_kinase_dom"/>
</dbReference>
<dbReference type="InterPro" id="IPR017441">
    <property type="entry name" value="Protein_kinase_ATP_BS"/>
</dbReference>
<dbReference type="InterPro" id="IPR001611">
    <property type="entry name" value="Leu-rich_rpt"/>
</dbReference>
<evidence type="ECO:0000256" key="21">
    <source>
        <dbReference type="ARBA" id="ARBA00048679"/>
    </source>
</evidence>
<dbReference type="PANTHER" id="PTHR27008:SF577">
    <property type="entry name" value="PROTEIN KINASE DOMAIN-CONTAINING PROTEIN"/>
    <property type="match status" value="1"/>
</dbReference>
<evidence type="ECO:0000256" key="19">
    <source>
        <dbReference type="ARBA" id="ARBA00023180"/>
    </source>
</evidence>
<evidence type="ECO:0000256" key="7">
    <source>
        <dbReference type="ARBA" id="ARBA00022553"/>
    </source>
</evidence>
<evidence type="ECO:0000256" key="10">
    <source>
        <dbReference type="ARBA" id="ARBA00022692"/>
    </source>
</evidence>
<dbReference type="Gene3D" id="3.80.10.10">
    <property type="entry name" value="Ribonuclease Inhibitor"/>
    <property type="match status" value="6"/>
</dbReference>
<dbReference type="InterPro" id="IPR032675">
    <property type="entry name" value="LRR_dom_sf"/>
</dbReference>
<comment type="subcellular location">
    <subcellularLocation>
        <location evidence="1">Cell membrane</location>
        <topology evidence="1">Single-pass membrane protein</topology>
    </subcellularLocation>
    <subcellularLocation>
        <location evidence="2">Membrane</location>
        <topology evidence="2">Single-pass type I membrane protein</topology>
    </subcellularLocation>
</comment>
<dbReference type="EnsemblPlants" id="QL04p015790:mrna">
    <property type="protein sequence ID" value="QL04p015790:mrna"/>
    <property type="gene ID" value="QL04p015790"/>
</dbReference>
<dbReference type="Pfam" id="PF08263">
    <property type="entry name" value="LRRNT_2"/>
    <property type="match status" value="2"/>
</dbReference>
<dbReference type="InterPro" id="IPR013210">
    <property type="entry name" value="LRR_N_plant-typ"/>
</dbReference>
<dbReference type="InterPro" id="IPR051809">
    <property type="entry name" value="Plant_receptor-like_S/T_kinase"/>
</dbReference>
<feature type="transmembrane region" description="Helical" evidence="23">
    <location>
        <begin position="1821"/>
        <end position="1841"/>
    </location>
</feature>
<evidence type="ECO:0000256" key="22">
    <source>
        <dbReference type="PROSITE-ProRule" id="PRU10141"/>
    </source>
</evidence>
<protein>
    <recommendedName>
        <fullName evidence="4">non-specific serine/threonine protein kinase</fullName>
        <ecNumber evidence="4">2.7.11.1</ecNumber>
    </recommendedName>
</protein>
<evidence type="ECO:0000313" key="26">
    <source>
        <dbReference type="EnsemblPlants" id="QL04p015790:mrna"/>
    </source>
</evidence>
<dbReference type="Pfam" id="PF00560">
    <property type="entry name" value="LRR_1"/>
    <property type="match status" value="7"/>
</dbReference>
<keyword evidence="15 22" id="KW-0067">ATP-binding</keyword>
<keyword evidence="10 23" id="KW-0812">Transmembrane</keyword>
<feature type="binding site" evidence="22">
    <location>
        <position position="1904"/>
    </location>
    <ligand>
        <name>ATP</name>
        <dbReference type="ChEBI" id="CHEBI:30616"/>
    </ligand>
</feature>
<comment type="catalytic activity">
    <reaction evidence="21">
        <text>L-seryl-[protein] + ATP = O-phospho-L-seryl-[protein] + ADP + H(+)</text>
        <dbReference type="Rhea" id="RHEA:17989"/>
        <dbReference type="Rhea" id="RHEA-COMP:9863"/>
        <dbReference type="Rhea" id="RHEA-COMP:11604"/>
        <dbReference type="ChEBI" id="CHEBI:15378"/>
        <dbReference type="ChEBI" id="CHEBI:29999"/>
        <dbReference type="ChEBI" id="CHEBI:30616"/>
        <dbReference type="ChEBI" id="CHEBI:83421"/>
        <dbReference type="ChEBI" id="CHEBI:456216"/>
        <dbReference type="EC" id="2.7.11.1"/>
    </reaction>
</comment>
<keyword evidence="17 23" id="KW-0472">Membrane</keyword>
<keyword evidence="16 23" id="KW-1133">Transmembrane helix</keyword>
<evidence type="ECO:0000256" key="13">
    <source>
        <dbReference type="ARBA" id="ARBA00022741"/>
    </source>
</evidence>
<evidence type="ECO:0000256" key="2">
    <source>
        <dbReference type="ARBA" id="ARBA00004479"/>
    </source>
</evidence>
<evidence type="ECO:0000256" key="18">
    <source>
        <dbReference type="ARBA" id="ARBA00023170"/>
    </source>
</evidence>
<evidence type="ECO:0000256" key="11">
    <source>
        <dbReference type="ARBA" id="ARBA00022729"/>
    </source>
</evidence>
<feature type="domain" description="Protein kinase" evidence="25">
    <location>
        <begin position="712"/>
        <end position="987"/>
    </location>
</feature>
<dbReference type="Gene3D" id="3.30.200.20">
    <property type="entry name" value="Phosphorylase Kinase, domain 1"/>
    <property type="match status" value="2"/>
</dbReference>
<evidence type="ECO:0000256" key="5">
    <source>
        <dbReference type="ARBA" id="ARBA00022475"/>
    </source>
</evidence>
<keyword evidence="19" id="KW-0325">Glycoprotein</keyword>
<comment type="catalytic activity">
    <reaction evidence="20">
        <text>L-threonyl-[protein] + ATP = O-phospho-L-threonyl-[protein] + ADP + H(+)</text>
        <dbReference type="Rhea" id="RHEA:46608"/>
        <dbReference type="Rhea" id="RHEA-COMP:11060"/>
        <dbReference type="Rhea" id="RHEA-COMP:11605"/>
        <dbReference type="ChEBI" id="CHEBI:15378"/>
        <dbReference type="ChEBI" id="CHEBI:30013"/>
        <dbReference type="ChEBI" id="CHEBI:30616"/>
        <dbReference type="ChEBI" id="CHEBI:61977"/>
        <dbReference type="ChEBI" id="CHEBI:456216"/>
        <dbReference type="EC" id="2.7.11.1"/>
    </reaction>
</comment>
<dbReference type="PANTHER" id="PTHR27008">
    <property type="entry name" value="OS04G0122200 PROTEIN"/>
    <property type="match status" value="1"/>
</dbReference>
<evidence type="ECO:0000256" key="12">
    <source>
        <dbReference type="ARBA" id="ARBA00022737"/>
    </source>
</evidence>
<reference evidence="26 27" key="1">
    <citation type="journal article" date="2016" name="G3 (Bethesda)">
        <title>First Draft Assembly and Annotation of the Genome of a California Endemic Oak Quercus lobata Nee (Fagaceae).</title>
        <authorList>
            <person name="Sork V.L."/>
            <person name="Fitz-Gibbon S.T."/>
            <person name="Puiu D."/>
            <person name="Crepeau M."/>
            <person name="Gugger P.F."/>
            <person name="Sherman R."/>
            <person name="Stevens K."/>
            <person name="Langley C.H."/>
            <person name="Pellegrini M."/>
            <person name="Salzberg S.L."/>
        </authorList>
    </citation>
    <scope>NUCLEOTIDE SEQUENCE [LARGE SCALE GENOMIC DNA]</scope>
    <source>
        <strain evidence="26 27">cv. SW786</strain>
    </source>
</reference>
<dbReference type="Proteomes" id="UP000594261">
    <property type="component" value="Chromosome 4"/>
</dbReference>
<evidence type="ECO:0000256" key="15">
    <source>
        <dbReference type="ARBA" id="ARBA00022840"/>
    </source>
</evidence>
<evidence type="ECO:0000313" key="27">
    <source>
        <dbReference type="Proteomes" id="UP000594261"/>
    </source>
</evidence>
<dbReference type="PROSITE" id="PS00108">
    <property type="entry name" value="PROTEIN_KINASE_ST"/>
    <property type="match status" value="2"/>
</dbReference>
<dbReference type="SUPFAM" id="SSF56112">
    <property type="entry name" value="Protein kinase-like (PK-like)"/>
    <property type="match status" value="2"/>
</dbReference>
<feature type="transmembrane region" description="Helical" evidence="23">
    <location>
        <begin position="658"/>
        <end position="679"/>
    </location>
</feature>
<keyword evidence="7" id="KW-0597">Phosphoprotein</keyword>
<dbReference type="FunFam" id="3.30.200.20:FF:000432">
    <property type="entry name" value="LRR receptor-like serine/threonine-protein kinase EFR"/>
    <property type="match status" value="2"/>
</dbReference>
<dbReference type="InterPro" id="IPR008271">
    <property type="entry name" value="Ser/Thr_kinase_AS"/>
</dbReference>
<evidence type="ECO:0000256" key="23">
    <source>
        <dbReference type="SAM" id="Phobius"/>
    </source>
</evidence>
<feature type="domain" description="Protein kinase" evidence="25">
    <location>
        <begin position="1875"/>
        <end position="2157"/>
    </location>
</feature>
<sequence length="2250" mass="249704">MGLSQWSSPPPSSSFFMHAFILLWWCGLLVTPVVGGNNETDRLALLEFKAKITNDPLQVLSSWNDSIHFCLWRGVTCGRRHQRVIVLDLQSSKLVGSISPHVGNLSFLKNLTLLNNNFHNEIPSEIDHLRRLQILQMYNNTLSGKIPRNLSHCTNLKFINFGRNLLDGEIPTTLGTLSKLQFVSFEINNLIGSIPPFFGNLSSLEVFGALSNNLGGSIPHSFGQLTKLTIFAVASNRLFGRIPRSIFNLSSLQSFDVGFNQIQGHLPSDIGITLQNIEFLSIMGNQFTGPIPISISNASNLHTLQFSRNKLSGKVPSLEKLNRVLYFSIFENELGNGGANDLSFLCSLTNATYLRDLLIQINNFEGELPKCIVNFSTTLTSLGLEQNKISGNIPLGIGNLINLEVVGLGDTKLSGNIPFEIGKLRKLQDLDLSQNNFFGNIPSSLGNLTLLINLNLEANNLQGSVPLSLVKCQNMNDLTLANNNLSGTISYQVIGLSFSLITLDLSANKFTGVLPIEVGNFKNLEFLDISENMFVGKIPTSLGSCVKLEFLVMRSNFFQGVIPSSLESLRGLQVLDLSKNNFSGNIPKFLESFIFLELLNLSYNHFEGKVPTEGVFKNTSATSIKGNTELCGGVPKFKLPVCKYNKSKKRKLTHSLKLIISILSGIFGVTLVVSFLLLFSFKRKRRESTLNNSQNFFFNVSYQSLLKATDAFSSTNLIGVGSYGSVYREILDQDRHVVAIKVLNLSHHGASKSFIAECEALRNIRHRNLVKVFTACSSVDYQGHNFKALVYEFMTNGNLDEWLHPISRTNEVPEEQMNLKLLQRLNIAIDVANALEYLHHHCHTPIAHCDLKPRNVLLDGEMIGHVGDFGLARFLREASQECHANQSSSIGLRGTIGYAPPEYGLGNEVSTYGDVYSYGILLLEMFTGKRPTDNIFKNNLNLHDFVKGALPEQVINIVDPIILWEREDMETRTNDAHIQNQIGSPKILECLILIFGIGVSCSIESPRERMDISDVVAQLHLIREKLLRIRIRRERLQLTGYDLGFGGGRSKIWLSEWALAWGRGVVGGLGIANYQKNKHEGMLSQMKEMIFPVSGKEDDVTLQLDLFMNVANQAGIESQMSYSIIRSLPDELTYLNKFSSLQNQISLPSQYTLVPTASSTILHMGLSQWSSSPPSSPFFMHAFILLWWCGLLVTSVVGGNNETDRLALLEFKAKITHDPLQVMSSWNASIHFCQWRGVTCGRRHQRVIQLDLQSSKLVGSISPHVGNLSFLKNLTLSNNSFHNEIPSEIDRLRRLQDLQLANNTISDKIPRNLSHCTNLNFIDFGYNLLDGEIPATLGTLSKLRFVSFVVNNLTGSIPPSIGNLSSLEVFGAAYNNLGGSIPTSFGQLTKLTFFGVGVNRLSGRIPPSIFNLSSLNTFDVGVNQILGHLPSDIGITLPNIEDFSISKNQFTGPIPISISNASNLKSIQFTENKLRGGVPSLEKLYKVSVSLMATNELGNGGANDLSFLCSLTNSTYLTILEISSNNFGGELPKCIANFSTTLICLRLNNNKISGNIPTEIGNLTNLEELYMENNKLSGHIPFDIGKLHKLQNLALSQNNFFGNMPSSLGNLTLLIKLYLGDNNLQGSIPLSLGNCQKVNVLDLAYNNLSGTMSSLVNSLSFSPYYIDLSSNKFTGVLPMEIANLKNLEHFDISKNMLFGEIPASIGSCVKLEILAMRSNFFQGVIPSSLESLRGLQVLDLSKNNFSGNIPKFLESFIYLQLLNLSYNDFDGEVPINGVFKNTSATVIKGNGKLCGGMPKFHLPVCKTNKCKKRNLTPSLKLIISILSGLLGVTLVMLFLLLRTLKRKRRESILSNSGNLLLNVSYRSLLKATDAFSTTNLIGVGSFGSVYRGILDHDRRKVAIKVLNLLQHGASKSFVAECEALRNIRHRNLVKVLTACSGVDYQGHDFKALVYEFMTNGNLDGWLHPVSKRNEVPEEQTHLNFLQRLNIAIDVANALEYLHCRCHSPIVHCDLKPSNVLLDDEMTGHVGDFGLARFLHEATKECFTNQSSSIGLKGTIGYAPPEYGMGNEVSTFGDIYSYGILLLEMFTGKRPTDNIFKDNLNIHDFVRGALPERVINIVDPIILLEREDMETRTNDTHIQNRIGCPKILECLILIFGIGVSCSMESPRERMNISDVVAQLHLIRDKLLKTRRRRERPQFTGRIVTDGIDHPLTKEPGTESLTLLFRASQRMIFPSTINNGYVLWIRNG</sequence>
<dbReference type="SMART" id="SM00365">
    <property type="entry name" value="LRR_SD22"/>
    <property type="match status" value="7"/>
</dbReference>
<dbReference type="PROSITE" id="PS00107">
    <property type="entry name" value="PROTEIN_KINASE_ATP"/>
    <property type="match status" value="1"/>
</dbReference>
<keyword evidence="11 24" id="KW-0732">Signal</keyword>
<dbReference type="Gene3D" id="1.10.510.10">
    <property type="entry name" value="Transferase(Phosphotransferase) domain 1"/>
    <property type="match status" value="2"/>
</dbReference>